<evidence type="ECO:0000256" key="1">
    <source>
        <dbReference type="ARBA" id="ARBA00022946"/>
    </source>
</evidence>
<dbReference type="NCBIfam" id="TIGR03317">
    <property type="entry name" value="ygfZ_signature"/>
    <property type="match status" value="1"/>
</dbReference>
<organism evidence="4 5">
    <name type="scientific">Paludisphaera mucosa</name>
    <dbReference type="NCBI Taxonomy" id="3030827"/>
    <lineage>
        <taxon>Bacteria</taxon>
        <taxon>Pseudomonadati</taxon>
        <taxon>Planctomycetota</taxon>
        <taxon>Planctomycetia</taxon>
        <taxon>Isosphaerales</taxon>
        <taxon>Isosphaeraceae</taxon>
        <taxon>Paludisphaera</taxon>
    </lineage>
</organism>
<dbReference type="Proteomes" id="UP001216907">
    <property type="component" value="Unassembled WGS sequence"/>
</dbReference>
<dbReference type="EMBL" id="JARRAG010000001">
    <property type="protein sequence ID" value="MDG3003724.1"/>
    <property type="molecule type" value="Genomic_DNA"/>
</dbReference>
<name>A0ABT6F8G2_9BACT</name>
<comment type="caution">
    <text evidence="4">The sequence shown here is derived from an EMBL/GenBank/DDBJ whole genome shotgun (WGS) entry which is preliminary data.</text>
</comment>
<evidence type="ECO:0000313" key="5">
    <source>
        <dbReference type="Proteomes" id="UP001216907"/>
    </source>
</evidence>
<dbReference type="PANTHER" id="PTHR22602">
    <property type="entry name" value="TRANSFERASE CAF17, MITOCHONDRIAL-RELATED"/>
    <property type="match status" value="1"/>
</dbReference>
<evidence type="ECO:0000259" key="2">
    <source>
        <dbReference type="Pfam" id="PF01571"/>
    </source>
</evidence>
<keyword evidence="5" id="KW-1185">Reference proteome</keyword>
<dbReference type="Pfam" id="PF08669">
    <property type="entry name" value="GCV_T_C"/>
    <property type="match status" value="1"/>
</dbReference>
<dbReference type="InterPro" id="IPR027266">
    <property type="entry name" value="TrmE/GcvT-like"/>
</dbReference>
<feature type="domain" description="GCVT N-terminal" evidence="2">
    <location>
        <begin position="6"/>
        <end position="218"/>
    </location>
</feature>
<dbReference type="InterPro" id="IPR013977">
    <property type="entry name" value="GcvT_C"/>
</dbReference>
<dbReference type="InterPro" id="IPR045179">
    <property type="entry name" value="YgfZ/GcvT"/>
</dbReference>
<evidence type="ECO:0000313" key="4">
    <source>
        <dbReference type="EMBL" id="MDG3003724.1"/>
    </source>
</evidence>
<dbReference type="PANTHER" id="PTHR22602:SF0">
    <property type="entry name" value="TRANSFERASE CAF17, MITOCHONDRIAL-RELATED"/>
    <property type="match status" value="1"/>
</dbReference>
<dbReference type="InterPro" id="IPR017703">
    <property type="entry name" value="YgfZ/GCV_T_CS"/>
</dbReference>
<proteinExistence type="predicted"/>
<sequence length="332" mass="35171">MSTSSDQYRAADEGVAWIDRSSRVRLDVAGPDRAKFLQNLTTNDVKRLPVGSGCEAFVTSPQGKTLAFVSIHARPDSILLRTDHDGLALGLPHLQKYGIFDEVGIEDVSAGSTEYHVVGPGAAEWLQSEGATLPDGKDLSSIATQVHGLEILCVRESPTGRPGFTLISFGDVAAVGEGLRGAGLVELDSEEFEALRIEAGTPVFGREITEKTLPQEIGRDDRAISFVKGCYLGQETVARLDALGHVNKILKGLRFRAGDPVPPAGAILEAEGKAVGSVSSAAFSPGWDAAVGLGIVRVSHASPGAELSWKRLEDGATFSATVSDWPMLPRRS</sequence>
<dbReference type="PIRSF" id="PIRSF006487">
    <property type="entry name" value="GcvT"/>
    <property type="match status" value="1"/>
</dbReference>
<keyword evidence="1" id="KW-0809">Transit peptide</keyword>
<dbReference type="InterPro" id="IPR006222">
    <property type="entry name" value="GCVT_N"/>
</dbReference>
<dbReference type="SUPFAM" id="SSF103025">
    <property type="entry name" value="Folate-binding domain"/>
    <property type="match status" value="1"/>
</dbReference>
<evidence type="ECO:0000259" key="3">
    <source>
        <dbReference type="Pfam" id="PF08669"/>
    </source>
</evidence>
<feature type="domain" description="Aminomethyltransferase C-terminal" evidence="3">
    <location>
        <begin position="250"/>
        <end position="326"/>
    </location>
</feature>
<dbReference type="Gene3D" id="3.30.1360.120">
    <property type="entry name" value="Probable tRNA modification gtpase trme, domain 1"/>
    <property type="match status" value="1"/>
</dbReference>
<protein>
    <submittedName>
        <fullName evidence="4">Glycine cleavage T C-terminal barrel domain-containing protein</fullName>
    </submittedName>
</protein>
<dbReference type="SUPFAM" id="SSF101790">
    <property type="entry name" value="Aminomethyltransferase beta-barrel domain"/>
    <property type="match status" value="1"/>
</dbReference>
<gene>
    <name evidence="4" type="ORF">PZE19_08080</name>
</gene>
<dbReference type="InterPro" id="IPR029043">
    <property type="entry name" value="GcvT/YgfZ_C"/>
</dbReference>
<dbReference type="RefSeq" id="WP_277860073.1">
    <property type="nucleotide sequence ID" value="NZ_JARRAG010000001.1"/>
</dbReference>
<dbReference type="Pfam" id="PF01571">
    <property type="entry name" value="GCV_T"/>
    <property type="match status" value="1"/>
</dbReference>
<reference evidence="4 5" key="1">
    <citation type="submission" date="2023-03" db="EMBL/GenBank/DDBJ databases">
        <title>Paludisphaera mucosa sp. nov. a novel planctomycete from northern fen.</title>
        <authorList>
            <person name="Ivanova A."/>
        </authorList>
    </citation>
    <scope>NUCLEOTIDE SEQUENCE [LARGE SCALE GENOMIC DNA]</scope>
    <source>
        <strain evidence="4 5">Pla2</strain>
    </source>
</reference>
<accession>A0ABT6F8G2</accession>